<evidence type="ECO:0000313" key="4">
    <source>
        <dbReference type="Proteomes" id="UP000754495"/>
    </source>
</evidence>
<gene>
    <name evidence="3" type="ORF">FHX46_001435</name>
</gene>
<dbReference type="InterPro" id="IPR040921">
    <property type="entry name" value="Peptidase_S66C"/>
</dbReference>
<protein>
    <recommendedName>
        <fullName evidence="2">LD-carboxypeptidase C-terminal domain-containing protein</fullName>
    </recommendedName>
</protein>
<reference evidence="3 4" key="1">
    <citation type="submission" date="2020-03" db="EMBL/GenBank/DDBJ databases">
        <title>Sequencing the genomes of 1000 actinobacteria strains.</title>
        <authorList>
            <person name="Klenk H.-P."/>
        </authorList>
    </citation>
    <scope>NUCLEOTIDE SEQUENCE [LARGE SCALE GENOMIC DNA]</scope>
    <source>
        <strain evidence="3 4">DSM 45668</strain>
    </source>
</reference>
<evidence type="ECO:0000259" key="2">
    <source>
        <dbReference type="Pfam" id="PF17676"/>
    </source>
</evidence>
<dbReference type="InterPro" id="IPR027461">
    <property type="entry name" value="Carboxypeptidase_A_C_sf"/>
</dbReference>
<name>A0ABX0SU62_9PSEU</name>
<dbReference type="Proteomes" id="UP000754495">
    <property type="component" value="Unassembled WGS sequence"/>
</dbReference>
<proteinExistence type="predicted"/>
<sequence>MLEQLAPLGVPVLAGVPFGHVEGSLTVPLGVDAVLDTAELRTAISGGVVRTSVIRAGDRSRPPVDDRHRDQPRAATTTPAPRQQAPRPALRRTNRQPHQPPPGSALGAERAISTG</sequence>
<dbReference type="EMBL" id="JAANOU010000001">
    <property type="protein sequence ID" value="NIH78905.1"/>
    <property type="molecule type" value="Genomic_DNA"/>
</dbReference>
<accession>A0ABX0SU62</accession>
<evidence type="ECO:0000313" key="3">
    <source>
        <dbReference type="EMBL" id="NIH78905.1"/>
    </source>
</evidence>
<feature type="compositionally biased region" description="Basic and acidic residues" evidence="1">
    <location>
        <begin position="56"/>
        <end position="72"/>
    </location>
</feature>
<evidence type="ECO:0000256" key="1">
    <source>
        <dbReference type="SAM" id="MobiDB-lite"/>
    </source>
</evidence>
<dbReference type="SUPFAM" id="SSF141986">
    <property type="entry name" value="LD-carboxypeptidase A C-terminal domain-like"/>
    <property type="match status" value="1"/>
</dbReference>
<feature type="domain" description="LD-carboxypeptidase C-terminal" evidence="2">
    <location>
        <begin position="3"/>
        <end position="34"/>
    </location>
</feature>
<feature type="compositionally biased region" description="Low complexity" evidence="1">
    <location>
        <begin position="73"/>
        <end position="88"/>
    </location>
</feature>
<comment type="caution">
    <text evidence="3">The sequence shown here is derived from an EMBL/GenBank/DDBJ whole genome shotgun (WGS) entry which is preliminary data.</text>
</comment>
<keyword evidence="4" id="KW-1185">Reference proteome</keyword>
<organism evidence="3 4">
    <name type="scientific">Amycolatopsis viridis</name>
    <dbReference type="NCBI Taxonomy" id="185678"/>
    <lineage>
        <taxon>Bacteria</taxon>
        <taxon>Bacillati</taxon>
        <taxon>Actinomycetota</taxon>
        <taxon>Actinomycetes</taxon>
        <taxon>Pseudonocardiales</taxon>
        <taxon>Pseudonocardiaceae</taxon>
        <taxon>Amycolatopsis</taxon>
    </lineage>
</organism>
<feature type="region of interest" description="Disordered" evidence="1">
    <location>
        <begin position="54"/>
        <end position="115"/>
    </location>
</feature>
<dbReference type="Gene3D" id="3.50.30.60">
    <property type="entry name" value="LD-carboxypeptidase A C-terminal domain-like"/>
    <property type="match status" value="1"/>
</dbReference>
<dbReference type="Pfam" id="PF17676">
    <property type="entry name" value="Peptidase_S66C"/>
    <property type="match status" value="1"/>
</dbReference>